<reference evidence="2 3" key="1">
    <citation type="submission" date="2019-12" db="EMBL/GenBank/DDBJ databases">
        <authorList>
            <person name="Alioto T."/>
            <person name="Alioto T."/>
            <person name="Gomez Garrido J."/>
        </authorList>
    </citation>
    <scope>NUCLEOTIDE SEQUENCE [LARGE SCALE GENOMIC DNA]</scope>
</reference>
<dbReference type="Gramene" id="OE9A087522T1">
    <property type="protein sequence ID" value="OE9A087522C1"/>
    <property type="gene ID" value="OE9A087522"/>
</dbReference>
<comment type="caution">
    <text evidence="2">The sequence shown here is derived from an EMBL/GenBank/DDBJ whole genome shotgun (WGS) entry which is preliminary data.</text>
</comment>
<feature type="region of interest" description="Disordered" evidence="1">
    <location>
        <begin position="1"/>
        <end position="57"/>
    </location>
</feature>
<organism evidence="2 3">
    <name type="scientific">Olea europaea subsp. europaea</name>
    <dbReference type="NCBI Taxonomy" id="158383"/>
    <lineage>
        <taxon>Eukaryota</taxon>
        <taxon>Viridiplantae</taxon>
        <taxon>Streptophyta</taxon>
        <taxon>Embryophyta</taxon>
        <taxon>Tracheophyta</taxon>
        <taxon>Spermatophyta</taxon>
        <taxon>Magnoliopsida</taxon>
        <taxon>eudicotyledons</taxon>
        <taxon>Gunneridae</taxon>
        <taxon>Pentapetalae</taxon>
        <taxon>asterids</taxon>
        <taxon>lamiids</taxon>
        <taxon>Lamiales</taxon>
        <taxon>Oleaceae</taxon>
        <taxon>Oleeae</taxon>
        <taxon>Olea</taxon>
    </lineage>
</organism>
<accession>A0A8S0T0J2</accession>
<sequence>MSCHGSASSIPTPRTSVGSASIQVGDTAIGIQEDTSTSLPSSSQSPRERTKVMGLLEGTNSRIAVNTDMWTSNQKKGFTAITAHYIDDSWRLQSRILRYNSFIK</sequence>
<dbReference type="AlphaFoldDB" id="A0A8S0T0J2"/>
<dbReference type="EMBL" id="CACTIH010005594">
    <property type="protein sequence ID" value="CAA2998441.1"/>
    <property type="molecule type" value="Genomic_DNA"/>
</dbReference>
<keyword evidence="3" id="KW-1185">Reference proteome</keyword>
<evidence type="ECO:0000256" key="1">
    <source>
        <dbReference type="SAM" id="MobiDB-lite"/>
    </source>
</evidence>
<proteinExistence type="predicted"/>
<dbReference type="InterPro" id="IPR012337">
    <property type="entry name" value="RNaseH-like_sf"/>
</dbReference>
<name>A0A8S0T0J2_OLEEU</name>
<feature type="compositionally biased region" description="Low complexity" evidence="1">
    <location>
        <begin position="35"/>
        <end position="45"/>
    </location>
</feature>
<gene>
    <name evidence="2" type="ORF">OLEA9_A087522</name>
</gene>
<dbReference type="SUPFAM" id="SSF53098">
    <property type="entry name" value="Ribonuclease H-like"/>
    <property type="match status" value="1"/>
</dbReference>
<dbReference type="PANTHER" id="PTHR46481">
    <property type="entry name" value="ZINC FINGER BED DOMAIN-CONTAINING PROTEIN 4"/>
    <property type="match status" value="1"/>
</dbReference>
<dbReference type="InterPro" id="IPR052035">
    <property type="entry name" value="ZnF_BED_domain_contain"/>
</dbReference>
<dbReference type="OrthoDB" id="1932840at2759"/>
<evidence type="ECO:0000313" key="3">
    <source>
        <dbReference type="Proteomes" id="UP000594638"/>
    </source>
</evidence>
<protein>
    <submittedName>
        <fullName evidence="2">Zinc finger BED domain-containing DAYSLEEPER-like</fullName>
    </submittedName>
</protein>
<evidence type="ECO:0000313" key="2">
    <source>
        <dbReference type="EMBL" id="CAA2998441.1"/>
    </source>
</evidence>
<feature type="compositionally biased region" description="Polar residues" evidence="1">
    <location>
        <begin position="1"/>
        <end position="24"/>
    </location>
</feature>
<dbReference type="Proteomes" id="UP000594638">
    <property type="component" value="Unassembled WGS sequence"/>
</dbReference>
<dbReference type="PANTHER" id="PTHR46481:SF11">
    <property type="entry name" value="ZINC FINGER BED DOMAIN-CONTAINING PROTEIN RICESLEEPER 2-LIKE"/>
    <property type="match status" value="1"/>
</dbReference>